<dbReference type="Pfam" id="PF00664">
    <property type="entry name" value="ABC_membrane"/>
    <property type="match status" value="1"/>
</dbReference>
<dbReference type="InterPro" id="IPR027417">
    <property type="entry name" value="P-loop_NTPase"/>
</dbReference>
<evidence type="ECO:0000256" key="10">
    <source>
        <dbReference type="ARBA" id="ARBA00055355"/>
    </source>
</evidence>
<dbReference type="GO" id="GO:0005524">
    <property type="term" value="F:ATP binding"/>
    <property type="evidence" value="ECO:0007669"/>
    <property type="project" value="UniProtKB-KW"/>
</dbReference>
<evidence type="ECO:0000259" key="16">
    <source>
        <dbReference type="PROSITE" id="PS50990"/>
    </source>
</evidence>
<dbReference type="PROSITE" id="PS50929">
    <property type="entry name" value="ABC_TM1F"/>
    <property type="match status" value="1"/>
</dbReference>
<dbReference type="AlphaFoldDB" id="A0A840R9A2"/>
<keyword evidence="4 13" id="KW-0812">Transmembrane</keyword>
<evidence type="ECO:0000256" key="12">
    <source>
        <dbReference type="ARBA" id="ARBA00072252"/>
    </source>
</evidence>
<feature type="transmembrane region" description="Helical" evidence="13">
    <location>
        <begin position="206"/>
        <end position="226"/>
    </location>
</feature>
<keyword evidence="18" id="KW-1185">Reference proteome</keyword>
<dbReference type="SUPFAM" id="SSF90123">
    <property type="entry name" value="ABC transporter transmembrane region"/>
    <property type="match status" value="1"/>
</dbReference>
<dbReference type="GO" id="GO:0016887">
    <property type="term" value="F:ATP hydrolysis activity"/>
    <property type="evidence" value="ECO:0007669"/>
    <property type="project" value="InterPro"/>
</dbReference>
<comment type="subcellular location">
    <subcellularLocation>
        <location evidence="1">Cell membrane</location>
        <topology evidence="1">Multi-pass membrane protein</topology>
    </subcellularLocation>
</comment>
<dbReference type="InterPro" id="IPR011527">
    <property type="entry name" value="ABC1_TM_dom"/>
</dbReference>
<dbReference type="FunFam" id="3.40.50.300:FF:000299">
    <property type="entry name" value="ABC transporter ATP-binding protein/permease"/>
    <property type="match status" value="1"/>
</dbReference>
<keyword evidence="7 17" id="KW-0067">ATP-binding</keyword>
<accession>A0A840R9A2</accession>
<evidence type="ECO:0000256" key="11">
    <source>
        <dbReference type="ARBA" id="ARBA00061173"/>
    </source>
</evidence>
<dbReference type="CDD" id="cd02419">
    <property type="entry name" value="Peptidase_C39C"/>
    <property type="match status" value="1"/>
</dbReference>
<evidence type="ECO:0000256" key="5">
    <source>
        <dbReference type="ARBA" id="ARBA00022735"/>
    </source>
</evidence>
<dbReference type="InterPro" id="IPR036640">
    <property type="entry name" value="ABC1_TM_sf"/>
</dbReference>
<name>A0A840R9A2_9NEIS</name>
<evidence type="ECO:0000256" key="1">
    <source>
        <dbReference type="ARBA" id="ARBA00004651"/>
    </source>
</evidence>
<dbReference type="GO" id="GO:0006508">
    <property type="term" value="P:proteolysis"/>
    <property type="evidence" value="ECO:0007669"/>
    <property type="project" value="InterPro"/>
</dbReference>
<organism evidence="17 18">
    <name type="scientific">Silvimonas terrae</name>
    <dbReference type="NCBI Taxonomy" id="300266"/>
    <lineage>
        <taxon>Bacteria</taxon>
        <taxon>Pseudomonadati</taxon>
        <taxon>Pseudomonadota</taxon>
        <taxon>Betaproteobacteria</taxon>
        <taxon>Neisseriales</taxon>
        <taxon>Chitinibacteraceae</taxon>
        <taxon>Silvimonas</taxon>
    </lineage>
</organism>
<feature type="domain" description="ABC transporter" evidence="14">
    <location>
        <begin position="506"/>
        <end position="721"/>
    </location>
</feature>
<dbReference type="InterPro" id="IPR039421">
    <property type="entry name" value="Type_1_exporter"/>
</dbReference>
<feature type="transmembrane region" description="Helical" evidence="13">
    <location>
        <begin position="311"/>
        <end position="328"/>
    </location>
</feature>
<dbReference type="PROSITE" id="PS50990">
    <property type="entry name" value="PEPTIDASE_C39"/>
    <property type="match status" value="1"/>
</dbReference>
<evidence type="ECO:0000256" key="13">
    <source>
        <dbReference type="SAM" id="Phobius"/>
    </source>
</evidence>
<dbReference type="Pfam" id="PF03412">
    <property type="entry name" value="Peptidase_C39"/>
    <property type="match status" value="1"/>
</dbReference>
<dbReference type="RefSeq" id="WP_184096613.1">
    <property type="nucleotide sequence ID" value="NZ_JACHHN010000001.1"/>
</dbReference>
<evidence type="ECO:0000313" key="18">
    <source>
        <dbReference type="Proteomes" id="UP000543030"/>
    </source>
</evidence>
<keyword evidence="3" id="KW-1003">Cell membrane</keyword>
<dbReference type="Gene3D" id="3.40.50.300">
    <property type="entry name" value="P-loop containing nucleotide triphosphate hydrolases"/>
    <property type="match status" value="1"/>
</dbReference>
<dbReference type="Gene3D" id="1.20.1560.10">
    <property type="entry name" value="ABC transporter type 1, transmembrane domain"/>
    <property type="match status" value="1"/>
</dbReference>
<dbReference type="PROSITE" id="PS00211">
    <property type="entry name" value="ABC_TRANSPORTER_1"/>
    <property type="match status" value="1"/>
</dbReference>
<dbReference type="Pfam" id="PF00005">
    <property type="entry name" value="ABC_tran"/>
    <property type="match status" value="1"/>
</dbReference>
<dbReference type="EMBL" id="JACHHN010000001">
    <property type="protein sequence ID" value="MBB5189477.1"/>
    <property type="molecule type" value="Genomic_DNA"/>
</dbReference>
<sequence length="721" mass="80068">MHANSGLNWSWSRHLPLIRQTESAECGVACLAMVAGWYGYKIDLPSLRRRFGVSQHGATLGRLIQCAGAMHLSGRPLKLELHELSQLATPCILHWNLNHFVVLERVRGKEVVVHDPARGVLRLSFSEINKHFTGIALELTPTHEFVKRNERKKIRLTELVGKTEGINVALIRIFCFAIVLEALALLTPFINQIVIDEVLVAHDESLLTLIIIGSLMLTGTQTLIGIAREWATISMAVNFNMQWTANVFHHLVRLPIDWFEKRHLGDISAKFSAVDSIQSSLTTSILQAGLDLLLALGTLAMMLLYSTKLSLIAIGAALIYGLIRWIWFDVFRKAAENTWVASTKESSHFLETLRGILSLWVNDALTRREIIWRNLNVERRNAQLQQSKLGMAYHVLNTAIGGLVGATVIWFGAQAVLDRAFSVGMLVAYMSFQGRFTASISSLTDKIFEYRMLDVYNERLADIVLNEKEGVDCGLSDSTEPYLRPDRQWVGTGNGSVELPPGTPVLEVQDVSFSYGPGERVILSETNLVLRSGEIVALVGRSGGGKTTLFKLILGLYQPTEGKVKVLGHDSDKLDFTQVREHVGTVLQEDELFTGSILDNITLFAYDIDYVRAEYCAQLAELHSDIESLPMGYQTLIGEMGGSLSGGQKQRLLLARALYKSPKLLLLDEATSHLDTANEGRISQTIRKLGIPVLFIAHRPETIASADRVLELVNGRLAERG</sequence>
<dbReference type="InterPro" id="IPR033838">
    <property type="entry name" value="CvaB_peptidase"/>
</dbReference>
<dbReference type="GO" id="GO:0031640">
    <property type="term" value="P:killing of cells of another organism"/>
    <property type="evidence" value="ECO:0007669"/>
    <property type="project" value="UniProtKB-KW"/>
</dbReference>
<dbReference type="PROSITE" id="PS50893">
    <property type="entry name" value="ABC_TRANSPORTER_2"/>
    <property type="match status" value="1"/>
</dbReference>
<comment type="caution">
    <text evidence="17">The sequence shown here is derived from an EMBL/GenBank/DDBJ whole genome shotgun (WGS) entry which is preliminary data.</text>
</comment>
<dbReference type="InterPro" id="IPR017871">
    <property type="entry name" value="ABC_transporter-like_CS"/>
</dbReference>
<evidence type="ECO:0000256" key="7">
    <source>
        <dbReference type="ARBA" id="ARBA00022840"/>
    </source>
</evidence>
<evidence type="ECO:0000256" key="9">
    <source>
        <dbReference type="ARBA" id="ARBA00023136"/>
    </source>
</evidence>
<dbReference type="SUPFAM" id="SSF52540">
    <property type="entry name" value="P-loop containing nucleoside triphosphate hydrolases"/>
    <property type="match status" value="1"/>
</dbReference>
<comment type="function">
    <text evidence="10">Involved in the export of calmodulin-sensitive adenylate cyclase-hemolysin (cyclolysin).</text>
</comment>
<proteinExistence type="inferred from homology"/>
<evidence type="ECO:0000259" key="15">
    <source>
        <dbReference type="PROSITE" id="PS50929"/>
    </source>
</evidence>
<evidence type="ECO:0000256" key="6">
    <source>
        <dbReference type="ARBA" id="ARBA00022741"/>
    </source>
</evidence>
<dbReference type="InterPro" id="IPR005074">
    <property type="entry name" value="Peptidase_C39"/>
</dbReference>
<dbReference type="PANTHER" id="PTHR24221:SF606">
    <property type="entry name" value="COLICIN V SECRETION-PROCESSING ATP-BINDING PROTEIN"/>
    <property type="match status" value="1"/>
</dbReference>
<keyword evidence="6" id="KW-0547">Nucleotide-binding</keyword>
<feature type="domain" description="ABC transmembrane type-1" evidence="15">
    <location>
        <begin position="173"/>
        <end position="452"/>
    </location>
</feature>
<evidence type="ECO:0000256" key="2">
    <source>
        <dbReference type="ARBA" id="ARBA00022448"/>
    </source>
</evidence>
<evidence type="ECO:0000256" key="8">
    <source>
        <dbReference type="ARBA" id="ARBA00022989"/>
    </source>
</evidence>
<keyword evidence="5" id="KW-0354">Hemolysis</keyword>
<dbReference type="Proteomes" id="UP000543030">
    <property type="component" value="Unassembled WGS sequence"/>
</dbReference>
<feature type="transmembrane region" description="Helical" evidence="13">
    <location>
        <begin position="169"/>
        <end position="194"/>
    </location>
</feature>
<keyword evidence="2" id="KW-0813">Transport</keyword>
<feature type="domain" description="Peptidase C39" evidence="16">
    <location>
        <begin position="20"/>
        <end position="139"/>
    </location>
</feature>
<evidence type="ECO:0000259" key="14">
    <source>
        <dbReference type="PROSITE" id="PS50893"/>
    </source>
</evidence>
<keyword evidence="8 13" id="KW-1133">Transmembrane helix</keyword>
<dbReference type="GO" id="GO:0034040">
    <property type="term" value="F:ATPase-coupled lipid transmembrane transporter activity"/>
    <property type="evidence" value="ECO:0007669"/>
    <property type="project" value="TreeGrafter"/>
</dbReference>
<dbReference type="GO" id="GO:0140359">
    <property type="term" value="F:ABC-type transporter activity"/>
    <property type="evidence" value="ECO:0007669"/>
    <property type="project" value="InterPro"/>
</dbReference>
<dbReference type="GO" id="GO:0005886">
    <property type="term" value="C:plasma membrane"/>
    <property type="evidence" value="ECO:0007669"/>
    <property type="project" value="UniProtKB-SubCell"/>
</dbReference>
<feature type="transmembrane region" description="Helical" evidence="13">
    <location>
        <begin position="285"/>
        <end position="305"/>
    </location>
</feature>
<feature type="transmembrane region" description="Helical" evidence="13">
    <location>
        <begin position="389"/>
        <end position="413"/>
    </location>
</feature>
<keyword evidence="9 13" id="KW-0472">Membrane</keyword>
<dbReference type="CDD" id="cd18567">
    <property type="entry name" value="ABC_6TM_CvaB_RaxB_like"/>
    <property type="match status" value="1"/>
</dbReference>
<dbReference type="PANTHER" id="PTHR24221">
    <property type="entry name" value="ATP-BINDING CASSETTE SUB-FAMILY B"/>
    <property type="match status" value="1"/>
</dbReference>
<comment type="similarity">
    <text evidence="11">Belongs to the ABC transporter superfamily. Cyclolysin exporter (TC 3.A.1.109.2) family.</text>
</comment>
<protein>
    <recommendedName>
        <fullName evidence="12">Cyclolysin secretion/processing ATP-binding protein CyaB</fullName>
    </recommendedName>
</protein>
<keyword evidence="5" id="KW-0204">Cytolysis</keyword>
<dbReference type="GO" id="GO:0008234">
    <property type="term" value="F:cysteine-type peptidase activity"/>
    <property type="evidence" value="ECO:0007669"/>
    <property type="project" value="InterPro"/>
</dbReference>
<dbReference type="InterPro" id="IPR003593">
    <property type="entry name" value="AAA+_ATPase"/>
</dbReference>
<dbReference type="Gene3D" id="3.90.70.10">
    <property type="entry name" value="Cysteine proteinases"/>
    <property type="match status" value="1"/>
</dbReference>
<reference evidence="17 18" key="1">
    <citation type="submission" date="2020-08" db="EMBL/GenBank/DDBJ databases">
        <title>Genomic Encyclopedia of Type Strains, Phase IV (KMG-IV): sequencing the most valuable type-strain genomes for metagenomic binning, comparative biology and taxonomic classification.</title>
        <authorList>
            <person name="Goeker M."/>
        </authorList>
    </citation>
    <scope>NUCLEOTIDE SEQUENCE [LARGE SCALE GENOMIC DNA]</scope>
    <source>
        <strain evidence="17 18">DSM 18233</strain>
    </source>
</reference>
<dbReference type="InterPro" id="IPR003439">
    <property type="entry name" value="ABC_transporter-like_ATP-bd"/>
</dbReference>
<evidence type="ECO:0000256" key="4">
    <source>
        <dbReference type="ARBA" id="ARBA00022692"/>
    </source>
</evidence>
<evidence type="ECO:0000256" key="3">
    <source>
        <dbReference type="ARBA" id="ARBA00022475"/>
    </source>
</evidence>
<gene>
    <name evidence="17" type="ORF">HNQ50_000187</name>
</gene>
<evidence type="ECO:0000313" key="17">
    <source>
        <dbReference type="EMBL" id="MBB5189477.1"/>
    </source>
</evidence>
<dbReference type="SMART" id="SM00382">
    <property type="entry name" value="AAA"/>
    <property type="match status" value="1"/>
</dbReference>